<feature type="domain" description="Exonuclease" evidence="4">
    <location>
        <begin position="14"/>
        <end position="123"/>
    </location>
</feature>
<dbReference type="EMBL" id="JACGCM010000452">
    <property type="protein sequence ID" value="KAF6171870.1"/>
    <property type="molecule type" value="Genomic_DNA"/>
</dbReference>
<organism evidence="5 6">
    <name type="scientific">Kingdonia uniflora</name>
    <dbReference type="NCBI Taxonomy" id="39325"/>
    <lineage>
        <taxon>Eukaryota</taxon>
        <taxon>Viridiplantae</taxon>
        <taxon>Streptophyta</taxon>
        <taxon>Embryophyta</taxon>
        <taxon>Tracheophyta</taxon>
        <taxon>Spermatophyta</taxon>
        <taxon>Magnoliopsida</taxon>
        <taxon>Ranunculales</taxon>
        <taxon>Circaeasteraceae</taxon>
        <taxon>Kingdonia</taxon>
    </lineage>
</organism>
<dbReference type="Pfam" id="PF00929">
    <property type="entry name" value="RNase_T"/>
    <property type="match status" value="1"/>
</dbReference>
<proteinExistence type="predicted"/>
<evidence type="ECO:0000313" key="5">
    <source>
        <dbReference type="EMBL" id="KAF6171870.1"/>
    </source>
</evidence>
<protein>
    <recommendedName>
        <fullName evidence="4">Exonuclease domain-containing protein</fullName>
    </recommendedName>
</protein>
<keyword evidence="6" id="KW-1185">Reference proteome</keyword>
<accession>A0A7J7NXR1</accession>
<evidence type="ECO:0000313" key="6">
    <source>
        <dbReference type="Proteomes" id="UP000541444"/>
    </source>
</evidence>
<name>A0A7J7NXR1_9MAGN</name>
<keyword evidence="2" id="KW-0378">Hydrolase</keyword>
<comment type="caution">
    <text evidence="5">The sequence shown here is derived from an EMBL/GenBank/DDBJ whole genome shotgun (WGS) entry which is preliminary data.</text>
</comment>
<dbReference type="InterPro" id="IPR047201">
    <property type="entry name" value="ERI-1_3'hExo-like"/>
</dbReference>
<dbReference type="InterPro" id="IPR051274">
    <property type="entry name" value="3-5_Exoribonuclease"/>
</dbReference>
<evidence type="ECO:0000259" key="4">
    <source>
        <dbReference type="Pfam" id="PF00929"/>
    </source>
</evidence>
<reference evidence="5 6" key="1">
    <citation type="journal article" date="2020" name="IScience">
        <title>Genome Sequencing of the Endangered Kingdonia uniflora (Circaeasteraceae, Ranunculales) Reveals Potential Mechanisms of Evolutionary Specialization.</title>
        <authorList>
            <person name="Sun Y."/>
            <person name="Deng T."/>
            <person name="Zhang A."/>
            <person name="Moore M.J."/>
            <person name="Landis J.B."/>
            <person name="Lin N."/>
            <person name="Zhang H."/>
            <person name="Zhang X."/>
            <person name="Huang J."/>
            <person name="Zhang X."/>
            <person name="Sun H."/>
            <person name="Wang H."/>
        </authorList>
    </citation>
    <scope>NUCLEOTIDE SEQUENCE [LARGE SCALE GENOMIC DNA]</scope>
    <source>
        <strain evidence="5">TB1705</strain>
        <tissue evidence="5">Leaf</tissue>
    </source>
</reference>
<dbReference type="PANTHER" id="PTHR23044">
    <property type="entry name" value="3'-5' EXONUCLEASE ERI1-RELATED"/>
    <property type="match status" value="1"/>
</dbReference>
<keyword evidence="3" id="KW-0269">Exonuclease</keyword>
<dbReference type="AlphaFoldDB" id="A0A7J7NXR1"/>
<evidence type="ECO:0000256" key="2">
    <source>
        <dbReference type="ARBA" id="ARBA00022801"/>
    </source>
</evidence>
<evidence type="ECO:0000256" key="1">
    <source>
        <dbReference type="ARBA" id="ARBA00022722"/>
    </source>
</evidence>
<dbReference type="InterPro" id="IPR013520">
    <property type="entry name" value="Ribonucl_H"/>
</dbReference>
<dbReference type="CDD" id="cd06133">
    <property type="entry name" value="ERI-1_3'hExo_like"/>
    <property type="match status" value="1"/>
</dbReference>
<dbReference type="PANTHER" id="PTHR23044:SF61">
    <property type="entry name" value="3'-5' EXORIBONUCLEASE 1-RELATED"/>
    <property type="match status" value="1"/>
</dbReference>
<dbReference type="GO" id="GO:0000175">
    <property type="term" value="F:3'-5'-RNA exonuclease activity"/>
    <property type="evidence" value="ECO:0007669"/>
    <property type="project" value="InterPro"/>
</dbReference>
<keyword evidence="1" id="KW-0540">Nuclease</keyword>
<dbReference type="GO" id="GO:0003676">
    <property type="term" value="F:nucleic acid binding"/>
    <property type="evidence" value="ECO:0007669"/>
    <property type="project" value="InterPro"/>
</dbReference>
<dbReference type="Gene3D" id="3.30.420.10">
    <property type="entry name" value="Ribonuclease H-like superfamily/Ribonuclease H"/>
    <property type="match status" value="1"/>
</dbReference>
<dbReference type="InterPro" id="IPR036397">
    <property type="entry name" value="RNaseH_sf"/>
</dbReference>
<evidence type="ECO:0000256" key="3">
    <source>
        <dbReference type="ARBA" id="ARBA00022839"/>
    </source>
</evidence>
<dbReference type="InterPro" id="IPR012337">
    <property type="entry name" value="RNaseH-like_sf"/>
</dbReference>
<sequence>MEQMMRLLEFNYFVVIDFEATCDKDKSPNLQEIIEFPSVLVNSMNNQIESSFQTYVRPIFHQHLTNFCKDLTGIPQEQVDKGVPLSEALLMHDKWLEDMGIKKTNFAVVTWGEWDCSTMLESEVVSSGLGNLIALIGG</sequence>
<dbReference type="Proteomes" id="UP000541444">
    <property type="component" value="Unassembled WGS sequence"/>
</dbReference>
<gene>
    <name evidence="5" type="ORF">GIB67_011767</name>
</gene>
<dbReference type="OrthoDB" id="448399at2759"/>
<dbReference type="SUPFAM" id="SSF53098">
    <property type="entry name" value="Ribonuclease H-like"/>
    <property type="match status" value="1"/>
</dbReference>